<accession>A0A4C1UMH6</accession>
<dbReference type="Proteomes" id="UP000299102">
    <property type="component" value="Unassembled WGS sequence"/>
</dbReference>
<protein>
    <submittedName>
        <fullName evidence="1">Uncharacterized protein</fullName>
    </submittedName>
</protein>
<name>A0A4C1UMH6_EUMVA</name>
<keyword evidence="2" id="KW-1185">Reference proteome</keyword>
<comment type="caution">
    <text evidence="1">The sequence shown here is derived from an EMBL/GenBank/DDBJ whole genome shotgun (WGS) entry which is preliminary data.</text>
</comment>
<dbReference type="AlphaFoldDB" id="A0A4C1UMH6"/>
<dbReference type="EMBL" id="BGZK01000190">
    <property type="protein sequence ID" value="GBP27192.1"/>
    <property type="molecule type" value="Genomic_DNA"/>
</dbReference>
<gene>
    <name evidence="1" type="ORF">EVAR_15965_1</name>
</gene>
<evidence type="ECO:0000313" key="2">
    <source>
        <dbReference type="Proteomes" id="UP000299102"/>
    </source>
</evidence>
<proteinExistence type="predicted"/>
<sequence length="103" mass="11714">MKIGRGRNRVLRRTLQLRDEIYDSLSFSLLLPTFVHLSLSLLRWNIGRYSLLTLALACNRRKSSVLKPSPPPPAPLPLSLHPCPSTLPDVSVLRLRRRPRPIA</sequence>
<reference evidence="1 2" key="1">
    <citation type="journal article" date="2019" name="Commun. Biol.">
        <title>The bagworm genome reveals a unique fibroin gene that provides high tensile strength.</title>
        <authorList>
            <person name="Kono N."/>
            <person name="Nakamura H."/>
            <person name="Ohtoshi R."/>
            <person name="Tomita M."/>
            <person name="Numata K."/>
            <person name="Arakawa K."/>
        </authorList>
    </citation>
    <scope>NUCLEOTIDE SEQUENCE [LARGE SCALE GENOMIC DNA]</scope>
</reference>
<evidence type="ECO:0000313" key="1">
    <source>
        <dbReference type="EMBL" id="GBP27192.1"/>
    </source>
</evidence>
<organism evidence="1 2">
    <name type="scientific">Eumeta variegata</name>
    <name type="common">Bagworm moth</name>
    <name type="synonym">Eumeta japonica</name>
    <dbReference type="NCBI Taxonomy" id="151549"/>
    <lineage>
        <taxon>Eukaryota</taxon>
        <taxon>Metazoa</taxon>
        <taxon>Ecdysozoa</taxon>
        <taxon>Arthropoda</taxon>
        <taxon>Hexapoda</taxon>
        <taxon>Insecta</taxon>
        <taxon>Pterygota</taxon>
        <taxon>Neoptera</taxon>
        <taxon>Endopterygota</taxon>
        <taxon>Lepidoptera</taxon>
        <taxon>Glossata</taxon>
        <taxon>Ditrysia</taxon>
        <taxon>Tineoidea</taxon>
        <taxon>Psychidae</taxon>
        <taxon>Oiketicinae</taxon>
        <taxon>Eumeta</taxon>
    </lineage>
</organism>